<accession>A0A7S3AND5</accession>
<dbReference type="AlphaFoldDB" id="A0A7S3AND5"/>
<evidence type="ECO:0000313" key="2">
    <source>
        <dbReference type="EMBL" id="CAE0108228.1"/>
    </source>
</evidence>
<name>A0A7S3AND5_9EUKA</name>
<gene>
    <name evidence="2" type="ORF">HERI1096_LOCUS8888</name>
</gene>
<organism evidence="2">
    <name type="scientific">Haptolina ericina</name>
    <dbReference type="NCBI Taxonomy" id="156174"/>
    <lineage>
        <taxon>Eukaryota</taxon>
        <taxon>Haptista</taxon>
        <taxon>Haptophyta</taxon>
        <taxon>Prymnesiophyceae</taxon>
        <taxon>Prymnesiales</taxon>
        <taxon>Prymnesiaceae</taxon>
        <taxon>Haptolina</taxon>
    </lineage>
</organism>
<sequence>MDIRGAAAVAVGADQDMLSDLEVFLMEHDASTKQIGSGWEEAGAAPVAAGGGFNWSPCTYSLLKESGEPWPRAAPPSPAAAIRLSVAMDKPPLVLEQGGWAWHKNCVLPRLRVMCEGGGIDDAACLLSAVRIDVLANAAHDAGLEGDTLRPLVSGACCFGPLSFKTTSYNLHKKPLHLMASLLLRTPNGSLGVACTLLSPPITVDARKRQAKSRVTAKERSDQNGGSSADLAAAKANGTAESTPSLLPFAPDLLERKLEKVEKDAAHQPSPASIVGDQPSTPSEVRRIRKQIDNSMDGLRAYLSALNIRNKCKHPLFLVLRFDTCVGLLYDSTSVSDPLADDETFYWMMECLGSEDPTLQLAPRSLATGEVQPPFIIAAKTYHEAHACGRIGCPVQLTSTLSLPHASTLPPAYKILCNLQIAELRRTYCRLYCKHSQKLIGSAMCKPQPKPALTICDSCNVPHAMNDPTPPRDSDVASAQNHASHLLSSVRQFLPPPPTVDADGIEACPEREWEYGLRVLAEAMSQHCHTRTAAEIIGFMQFEEVGAAKRMASASKHHDRGSGSLSFDHDHAQAMDAYQSGDAASGFTAVHEHDHSLFRG</sequence>
<reference evidence="2" key="1">
    <citation type="submission" date="2021-01" db="EMBL/GenBank/DDBJ databases">
        <authorList>
            <person name="Corre E."/>
            <person name="Pelletier E."/>
            <person name="Niang G."/>
            <person name="Scheremetjew M."/>
            <person name="Finn R."/>
            <person name="Kale V."/>
            <person name="Holt S."/>
            <person name="Cochrane G."/>
            <person name="Meng A."/>
            <person name="Brown T."/>
            <person name="Cohen L."/>
        </authorList>
    </citation>
    <scope>NUCLEOTIDE SEQUENCE</scope>
    <source>
        <strain evidence="2">CCMP281</strain>
    </source>
</reference>
<evidence type="ECO:0000256" key="1">
    <source>
        <dbReference type="SAM" id="MobiDB-lite"/>
    </source>
</evidence>
<proteinExistence type="predicted"/>
<dbReference type="EMBL" id="HBHX01015877">
    <property type="protein sequence ID" value="CAE0108228.1"/>
    <property type="molecule type" value="Transcribed_RNA"/>
</dbReference>
<feature type="region of interest" description="Disordered" evidence="1">
    <location>
        <begin position="208"/>
        <end position="247"/>
    </location>
</feature>
<protein>
    <submittedName>
        <fullName evidence="2">Uncharacterized protein</fullName>
    </submittedName>
</protein>
<feature type="region of interest" description="Disordered" evidence="1">
    <location>
        <begin position="261"/>
        <end position="283"/>
    </location>
</feature>